<proteinExistence type="predicted"/>
<feature type="non-terminal residue" evidence="3">
    <location>
        <position position="1"/>
    </location>
</feature>
<dbReference type="EMBL" id="UINC01142820">
    <property type="protein sequence ID" value="SVD31387.1"/>
    <property type="molecule type" value="Genomic_DNA"/>
</dbReference>
<feature type="domain" description="UVR" evidence="2">
    <location>
        <begin position="7"/>
        <end position="42"/>
    </location>
</feature>
<dbReference type="InterPro" id="IPR001943">
    <property type="entry name" value="UVR_dom"/>
</dbReference>
<accession>A0A382UBK3</accession>
<reference evidence="3" key="1">
    <citation type="submission" date="2018-05" db="EMBL/GenBank/DDBJ databases">
        <authorList>
            <person name="Lanie J.A."/>
            <person name="Ng W.-L."/>
            <person name="Kazmierczak K.M."/>
            <person name="Andrzejewski T.M."/>
            <person name="Davidsen T.M."/>
            <person name="Wayne K.J."/>
            <person name="Tettelin H."/>
            <person name="Glass J.I."/>
            <person name="Rusch D."/>
            <person name="Podicherti R."/>
            <person name="Tsui H.-C.T."/>
            <person name="Winkler M.E."/>
        </authorList>
    </citation>
    <scope>NUCLEOTIDE SEQUENCE</scope>
</reference>
<feature type="compositionally biased region" description="Basic residues" evidence="1">
    <location>
        <begin position="51"/>
        <end position="70"/>
    </location>
</feature>
<dbReference type="AlphaFoldDB" id="A0A382UBK3"/>
<dbReference type="SUPFAM" id="SSF46600">
    <property type="entry name" value="C-terminal UvrC-binding domain of UvrB"/>
    <property type="match status" value="1"/>
</dbReference>
<sequence length="70" mass="7946">ESGGDVGKVARALETEMLEAVTKLEFEKAALLRDQIDFLRTGKFDGESKSRPYRGRKFAKRKHRYGKSKG</sequence>
<dbReference type="Pfam" id="PF02151">
    <property type="entry name" value="UVR"/>
    <property type="match status" value="1"/>
</dbReference>
<dbReference type="PROSITE" id="PS50151">
    <property type="entry name" value="UVR"/>
    <property type="match status" value="1"/>
</dbReference>
<name>A0A382UBK3_9ZZZZ</name>
<dbReference type="InterPro" id="IPR036876">
    <property type="entry name" value="UVR_dom_sf"/>
</dbReference>
<protein>
    <recommendedName>
        <fullName evidence="2">UVR domain-containing protein</fullName>
    </recommendedName>
</protein>
<dbReference type="Gene3D" id="4.10.860.10">
    <property type="entry name" value="UVR domain"/>
    <property type="match status" value="1"/>
</dbReference>
<feature type="region of interest" description="Disordered" evidence="1">
    <location>
        <begin position="45"/>
        <end position="70"/>
    </location>
</feature>
<evidence type="ECO:0000259" key="2">
    <source>
        <dbReference type="PROSITE" id="PS50151"/>
    </source>
</evidence>
<gene>
    <name evidence="3" type="ORF">METZ01_LOCUS384241</name>
</gene>
<evidence type="ECO:0000256" key="1">
    <source>
        <dbReference type="SAM" id="MobiDB-lite"/>
    </source>
</evidence>
<organism evidence="3">
    <name type="scientific">marine metagenome</name>
    <dbReference type="NCBI Taxonomy" id="408172"/>
    <lineage>
        <taxon>unclassified sequences</taxon>
        <taxon>metagenomes</taxon>
        <taxon>ecological metagenomes</taxon>
    </lineage>
</organism>
<evidence type="ECO:0000313" key="3">
    <source>
        <dbReference type="EMBL" id="SVD31387.1"/>
    </source>
</evidence>